<dbReference type="EMBL" id="RDBE01000007">
    <property type="protein sequence ID" value="RLV49153.1"/>
    <property type="molecule type" value="Genomic_DNA"/>
</dbReference>
<comment type="caution">
    <text evidence="3">The sequence shown here is derived from an EMBL/GenBank/DDBJ whole genome shotgun (WGS) entry which is preliminary data.</text>
</comment>
<dbReference type="Pfam" id="PF16976">
    <property type="entry name" value="RcpC"/>
    <property type="match status" value="1"/>
</dbReference>
<keyword evidence="1" id="KW-0472">Membrane</keyword>
<accession>A0A3L8P2S5</accession>
<organism evidence="3 4">
    <name type="scientific">Nocardioides mangrovicus</name>
    <dbReference type="NCBI Taxonomy" id="2478913"/>
    <lineage>
        <taxon>Bacteria</taxon>
        <taxon>Bacillati</taxon>
        <taxon>Actinomycetota</taxon>
        <taxon>Actinomycetes</taxon>
        <taxon>Propionibacteriales</taxon>
        <taxon>Nocardioidaceae</taxon>
        <taxon>Nocardioides</taxon>
    </lineage>
</organism>
<keyword evidence="1" id="KW-1133">Transmembrane helix</keyword>
<reference evidence="3 4" key="1">
    <citation type="submission" date="2018-10" db="EMBL/GenBank/DDBJ databases">
        <title>Marmoricola sp. 4Q3S-7 whole genome shotgun sequence.</title>
        <authorList>
            <person name="Li F."/>
        </authorList>
    </citation>
    <scope>NUCLEOTIDE SEQUENCE [LARGE SCALE GENOMIC DNA]</scope>
    <source>
        <strain evidence="3 4">4Q3S-7</strain>
    </source>
</reference>
<feature type="domain" description="SAF" evidence="2">
    <location>
        <begin position="40"/>
        <end position="107"/>
    </location>
</feature>
<keyword evidence="4" id="KW-1185">Reference proteome</keyword>
<evidence type="ECO:0000313" key="4">
    <source>
        <dbReference type="Proteomes" id="UP000281708"/>
    </source>
</evidence>
<dbReference type="InterPro" id="IPR017592">
    <property type="entry name" value="Pilus_assmbl_Flp-typ_CpaB"/>
</dbReference>
<dbReference type="SMART" id="SM00858">
    <property type="entry name" value="SAF"/>
    <property type="match status" value="1"/>
</dbReference>
<evidence type="ECO:0000313" key="3">
    <source>
        <dbReference type="EMBL" id="RLV49153.1"/>
    </source>
</evidence>
<evidence type="ECO:0000259" key="2">
    <source>
        <dbReference type="SMART" id="SM00858"/>
    </source>
</evidence>
<sequence>MDRRRVIVLVGALVAVLGTGVVYLYVKGADNRADQKFAAQQVLVAKVAIQPGETLAAAKTAGKLEVKSVTSGSVVPGAVANDAAISSKDVALTAIYPGEQILTSKFGAAAAASGSTLSIAKGQLAIAITMSDPNRVAGFLEPGDKVAIFATAGSASDATDNAKDGTRVLLPDVTVIAVGSTTTVATTTTDPTGAQTTEQVPSTQITLSLDQADAQKIIYTQSAGQTLTFGLLNKDSVVNKAQAPTNMSNLFN</sequence>
<gene>
    <name evidence="3" type="primary">cpaB</name>
    <name evidence="3" type="ORF">D9V37_11365</name>
</gene>
<feature type="transmembrane region" description="Helical" evidence="1">
    <location>
        <begin position="6"/>
        <end position="26"/>
    </location>
</feature>
<evidence type="ECO:0000256" key="1">
    <source>
        <dbReference type="SAM" id="Phobius"/>
    </source>
</evidence>
<dbReference type="Proteomes" id="UP000281708">
    <property type="component" value="Unassembled WGS sequence"/>
</dbReference>
<proteinExistence type="predicted"/>
<dbReference type="CDD" id="cd11614">
    <property type="entry name" value="SAF_CpaB_FlgA_like"/>
    <property type="match status" value="1"/>
</dbReference>
<protein>
    <submittedName>
        <fullName evidence="3">Flp pilus assembly protein CpaB</fullName>
    </submittedName>
</protein>
<dbReference type="OrthoDB" id="5182178at2"/>
<dbReference type="InterPro" id="IPR013974">
    <property type="entry name" value="SAF"/>
</dbReference>
<keyword evidence="1" id="KW-0812">Transmembrane</keyword>
<dbReference type="NCBIfam" id="TIGR03177">
    <property type="entry name" value="pilus_cpaB"/>
    <property type="match status" value="1"/>
</dbReference>
<dbReference type="InterPro" id="IPR031571">
    <property type="entry name" value="RcpC_dom"/>
</dbReference>
<dbReference type="RefSeq" id="WP_121806256.1">
    <property type="nucleotide sequence ID" value="NZ_RDBE01000007.1"/>
</dbReference>
<dbReference type="AlphaFoldDB" id="A0A3L8P2S5"/>
<name>A0A3L8P2S5_9ACTN</name>